<dbReference type="EMBL" id="JARJCM010000158">
    <property type="protein sequence ID" value="KAJ7025126.1"/>
    <property type="molecule type" value="Genomic_DNA"/>
</dbReference>
<dbReference type="Gene3D" id="1.20.930.20">
    <property type="entry name" value="Adaptor protein Cbl, N-terminal domain"/>
    <property type="match status" value="1"/>
</dbReference>
<dbReference type="AlphaFoldDB" id="A0AAD6SC45"/>
<sequence>MPRQDPATEARIHNLIACLTPALTLLEELNDAFGPPFIQPIIKTVQALIAGVQNVKRNKDMCFQLVESSHQMLYPIIRLHLKSETIGSVAPPVLEDIAHFTEALHKIYTFIEIQQDSNKIKQFFRQSEVNKLLKDCQVGLNQALEVFGVC</sequence>
<keyword evidence="2" id="KW-1185">Reference proteome</keyword>
<dbReference type="GO" id="GO:0007166">
    <property type="term" value="P:cell surface receptor signaling pathway"/>
    <property type="evidence" value="ECO:0007669"/>
    <property type="project" value="InterPro"/>
</dbReference>
<dbReference type="Proteomes" id="UP001218188">
    <property type="component" value="Unassembled WGS sequence"/>
</dbReference>
<proteinExistence type="predicted"/>
<evidence type="ECO:0000313" key="2">
    <source>
        <dbReference type="Proteomes" id="UP001218188"/>
    </source>
</evidence>
<evidence type="ECO:0000313" key="1">
    <source>
        <dbReference type="EMBL" id="KAJ7025126.1"/>
    </source>
</evidence>
<gene>
    <name evidence="1" type="ORF">C8F04DRAFT_1269484</name>
</gene>
<dbReference type="CDD" id="cd21037">
    <property type="entry name" value="MLKL_NTD"/>
    <property type="match status" value="1"/>
</dbReference>
<protein>
    <submittedName>
        <fullName evidence="1">Uncharacterized protein</fullName>
    </submittedName>
</protein>
<dbReference type="InterPro" id="IPR059179">
    <property type="entry name" value="MLKL-like_MCAfunc"/>
</dbReference>
<dbReference type="InterPro" id="IPR036537">
    <property type="entry name" value="Adaptor_Cbl_N_dom_sf"/>
</dbReference>
<name>A0AAD6SC45_9AGAR</name>
<organism evidence="1 2">
    <name type="scientific">Mycena alexandri</name>
    <dbReference type="NCBI Taxonomy" id="1745969"/>
    <lineage>
        <taxon>Eukaryota</taxon>
        <taxon>Fungi</taxon>
        <taxon>Dikarya</taxon>
        <taxon>Basidiomycota</taxon>
        <taxon>Agaricomycotina</taxon>
        <taxon>Agaricomycetes</taxon>
        <taxon>Agaricomycetidae</taxon>
        <taxon>Agaricales</taxon>
        <taxon>Marasmiineae</taxon>
        <taxon>Mycenaceae</taxon>
        <taxon>Mycena</taxon>
    </lineage>
</organism>
<reference evidence="1" key="1">
    <citation type="submission" date="2023-03" db="EMBL/GenBank/DDBJ databases">
        <title>Massive genome expansion in bonnet fungi (Mycena s.s.) driven by repeated elements and novel gene families across ecological guilds.</title>
        <authorList>
            <consortium name="Lawrence Berkeley National Laboratory"/>
            <person name="Harder C.B."/>
            <person name="Miyauchi S."/>
            <person name="Viragh M."/>
            <person name="Kuo A."/>
            <person name="Thoen E."/>
            <person name="Andreopoulos B."/>
            <person name="Lu D."/>
            <person name="Skrede I."/>
            <person name="Drula E."/>
            <person name="Henrissat B."/>
            <person name="Morin E."/>
            <person name="Kohler A."/>
            <person name="Barry K."/>
            <person name="LaButti K."/>
            <person name="Morin E."/>
            <person name="Salamov A."/>
            <person name="Lipzen A."/>
            <person name="Mereny Z."/>
            <person name="Hegedus B."/>
            <person name="Baldrian P."/>
            <person name="Stursova M."/>
            <person name="Weitz H."/>
            <person name="Taylor A."/>
            <person name="Grigoriev I.V."/>
            <person name="Nagy L.G."/>
            <person name="Martin F."/>
            <person name="Kauserud H."/>
        </authorList>
    </citation>
    <scope>NUCLEOTIDE SEQUENCE</scope>
    <source>
        <strain evidence="1">CBHHK200</strain>
    </source>
</reference>
<comment type="caution">
    <text evidence="1">The sequence shown here is derived from an EMBL/GenBank/DDBJ whole genome shotgun (WGS) entry which is preliminary data.</text>
</comment>
<accession>A0AAD6SC45</accession>